<dbReference type="Proteomes" id="UP000193689">
    <property type="component" value="Unassembled WGS sequence"/>
</dbReference>
<sequence>MRLRDRSFATSRPLLVQPKSTTSSASRRSAIQSPHPDPSSYGQRLAQAMNGTILYESVSSKMFLFSSYLAAYSTMTAAGLNIYFNVYHPPAGVGEWVPYAFGAVGMILGGFAMSFALRPANIVRSIKVLPNAATTVPGAKPVAPTLSSKILIEVQARGSLPIPGLPLKKMIVEPHNIILHCRMYNPKVEPTMKQKFLNRKEEEKRLMERREYDKNHLMTVPFRDGKRAASTIFTSIRRGLTGEGFAPIIILGTKYKLDISNAYALEDGRALDRLARLEEDPKVALWRSMRES</sequence>
<protein>
    <submittedName>
        <fullName evidence="3">Uncharacterized protein</fullName>
    </submittedName>
</protein>
<name>A0A1Y2EE30_9PEZI</name>
<dbReference type="OrthoDB" id="4140442at2759"/>
<keyword evidence="4" id="KW-1185">Reference proteome</keyword>
<keyword evidence="2" id="KW-0812">Transmembrane</keyword>
<dbReference type="EMBL" id="MCFJ01000002">
    <property type="protein sequence ID" value="ORY69829.1"/>
    <property type="molecule type" value="Genomic_DNA"/>
</dbReference>
<organism evidence="3 4">
    <name type="scientific">Pseudomassariella vexata</name>
    <dbReference type="NCBI Taxonomy" id="1141098"/>
    <lineage>
        <taxon>Eukaryota</taxon>
        <taxon>Fungi</taxon>
        <taxon>Dikarya</taxon>
        <taxon>Ascomycota</taxon>
        <taxon>Pezizomycotina</taxon>
        <taxon>Sordariomycetes</taxon>
        <taxon>Xylariomycetidae</taxon>
        <taxon>Amphisphaeriales</taxon>
        <taxon>Pseudomassariaceae</taxon>
        <taxon>Pseudomassariella</taxon>
    </lineage>
</organism>
<dbReference type="STRING" id="1141098.A0A1Y2EE30"/>
<dbReference type="RefSeq" id="XP_040719779.1">
    <property type="nucleotide sequence ID" value="XM_040855286.1"/>
</dbReference>
<evidence type="ECO:0000256" key="2">
    <source>
        <dbReference type="SAM" id="Phobius"/>
    </source>
</evidence>
<accession>A0A1Y2EE30</accession>
<evidence type="ECO:0000256" key="1">
    <source>
        <dbReference type="SAM" id="MobiDB-lite"/>
    </source>
</evidence>
<dbReference type="GeneID" id="63771498"/>
<keyword evidence="2" id="KW-1133">Transmembrane helix</keyword>
<reference evidence="3 4" key="1">
    <citation type="submission" date="2016-07" db="EMBL/GenBank/DDBJ databases">
        <title>Pervasive Adenine N6-methylation of Active Genes in Fungi.</title>
        <authorList>
            <consortium name="DOE Joint Genome Institute"/>
            <person name="Mondo S.J."/>
            <person name="Dannebaum R.O."/>
            <person name="Kuo R.C."/>
            <person name="Labutti K."/>
            <person name="Haridas S."/>
            <person name="Kuo A."/>
            <person name="Salamov A."/>
            <person name="Ahrendt S.R."/>
            <person name="Lipzen A."/>
            <person name="Sullivan W."/>
            <person name="Andreopoulos W.B."/>
            <person name="Clum A."/>
            <person name="Lindquist E."/>
            <person name="Daum C."/>
            <person name="Ramamoorthy G.K."/>
            <person name="Gryganskyi A."/>
            <person name="Culley D."/>
            <person name="Magnuson J.K."/>
            <person name="James T.Y."/>
            <person name="O'Malley M.A."/>
            <person name="Stajich J.E."/>
            <person name="Spatafora J.W."/>
            <person name="Visel A."/>
            <person name="Grigoriev I.V."/>
        </authorList>
    </citation>
    <scope>NUCLEOTIDE SEQUENCE [LARGE SCALE GENOMIC DNA]</scope>
    <source>
        <strain evidence="3 4">CBS 129021</strain>
    </source>
</reference>
<dbReference type="InParanoid" id="A0A1Y2EE30"/>
<feature type="region of interest" description="Disordered" evidence="1">
    <location>
        <begin position="17"/>
        <end position="42"/>
    </location>
</feature>
<dbReference type="AlphaFoldDB" id="A0A1Y2EE30"/>
<gene>
    <name evidence="3" type="ORF">BCR38DRAFT_334117</name>
</gene>
<proteinExistence type="predicted"/>
<feature type="compositionally biased region" description="Low complexity" evidence="1">
    <location>
        <begin position="20"/>
        <end position="30"/>
    </location>
</feature>
<keyword evidence="2" id="KW-0472">Membrane</keyword>
<evidence type="ECO:0000313" key="4">
    <source>
        <dbReference type="Proteomes" id="UP000193689"/>
    </source>
</evidence>
<evidence type="ECO:0000313" key="3">
    <source>
        <dbReference type="EMBL" id="ORY69829.1"/>
    </source>
</evidence>
<feature type="transmembrane region" description="Helical" evidence="2">
    <location>
        <begin position="96"/>
        <end position="117"/>
    </location>
</feature>
<feature type="transmembrane region" description="Helical" evidence="2">
    <location>
        <begin position="63"/>
        <end position="84"/>
    </location>
</feature>
<comment type="caution">
    <text evidence="3">The sequence shown here is derived from an EMBL/GenBank/DDBJ whole genome shotgun (WGS) entry which is preliminary data.</text>
</comment>